<dbReference type="GO" id="GO:0005886">
    <property type="term" value="C:plasma membrane"/>
    <property type="evidence" value="ECO:0007669"/>
    <property type="project" value="UniProtKB-SubCell"/>
</dbReference>
<evidence type="ECO:0000256" key="1">
    <source>
        <dbReference type="ARBA" id="ARBA00004651"/>
    </source>
</evidence>
<proteinExistence type="inferred from homology"/>
<dbReference type="InterPro" id="IPR050366">
    <property type="entry name" value="BP-dependent_transpt_permease"/>
</dbReference>
<feature type="transmembrane region" description="Helical" evidence="7">
    <location>
        <begin position="98"/>
        <end position="124"/>
    </location>
</feature>
<evidence type="ECO:0000256" key="4">
    <source>
        <dbReference type="ARBA" id="ARBA00022692"/>
    </source>
</evidence>
<comment type="similarity">
    <text evidence="7">Belongs to the binding-protein-dependent transport system permease family.</text>
</comment>
<dbReference type="SUPFAM" id="SSF161098">
    <property type="entry name" value="MetI-like"/>
    <property type="match status" value="1"/>
</dbReference>
<keyword evidence="10" id="KW-1185">Reference proteome</keyword>
<evidence type="ECO:0000313" key="9">
    <source>
        <dbReference type="EMBL" id="RNB68508.1"/>
    </source>
</evidence>
<comment type="subcellular location">
    <subcellularLocation>
        <location evidence="1 7">Cell membrane</location>
        <topology evidence="1 7">Multi-pass membrane protein</topology>
    </subcellularLocation>
</comment>
<dbReference type="GO" id="GO:0071916">
    <property type="term" value="F:dipeptide transmembrane transporter activity"/>
    <property type="evidence" value="ECO:0007669"/>
    <property type="project" value="TreeGrafter"/>
</dbReference>
<keyword evidence="3" id="KW-1003">Cell membrane</keyword>
<feature type="transmembrane region" description="Helical" evidence="7">
    <location>
        <begin position="131"/>
        <end position="153"/>
    </location>
</feature>
<sequence length="298" mass="32398">MQTPQTSPASHPAVVPERVPGTVQIFWSRFRKNPLTMVGGVIFILFVLIALLAPVLTGNDPNQVRMDLALQKPSAEHWFGTDEVGRDLFARVIYGTRLSLGMGISIIIVAGLVGTILGAVAGYLGGKIGQIIMRIMDVILAFPTLILAMALSAAMGPSLMNAILAIVIVKIPAFVRLARSETLVVKEKLFVKAAQTFGLSDTWIIVRHIIPNVITPVIIQMTLDLGDAILMVATLGFLGLGVQPPTPEWGAIISTGWRYFLDQWWYPTFPGIAIFLVTISFNIIGDGLRDMLDPRSAR</sequence>
<keyword evidence="2 7" id="KW-0813">Transport</keyword>
<evidence type="ECO:0000256" key="7">
    <source>
        <dbReference type="RuleBase" id="RU363032"/>
    </source>
</evidence>
<dbReference type="PANTHER" id="PTHR43386:SF1">
    <property type="entry name" value="D,D-DIPEPTIDE TRANSPORT SYSTEM PERMEASE PROTEIN DDPC-RELATED"/>
    <property type="match status" value="1"/>
</dbReference>
<evidence type="ECO:0000313" key="10">
    <source>
        <dbReference type="Proteomes" id="UP000282028"/>
    </source>
</evidence>
<dbReference type="PROSITE" id="PS50928">
    <property type="entry name" value="ABC_TM1"/>
    <property type="match status" value="1"/>
</dbReference>
<dbReference type="InterPro" id="IPR035906">
    <property type="entry name" value="MetI-like_sf"/>
</dbReference>
<dbReference type="EMBL" id="RHHR01000044">
    <property type="protein sequence ID" value="RNB68508.1"/>
    <property type="molecule type" value="Genomic_DNA"/>
</dbReference>
<evidence type="ECO:0000256" key="3">
    <source>
        <dbReference type="ARBA" id="ARBA00022475"/>
    </source>
</evidence>
<dbReference type="OrthoDB" id="9797472at2"/>
<evidence type="ECO:0000259" key="8">
    <source>
        <dbReference type="PROSITE" id="PS50928"/>
    </source>
</evidence>
<gene>
    <name evidence="9" type="ORF">EDM52_20530</name>
</gene>
<name>A0A3M8BYK5_9BACL</name>
<dbReference type="PANTHER" id="PTHR43386">
    <property type="entry name" value="OLIGOPEPTIDE TRANSPORT SYSTEM PERMEASE PROTEIN APPC"/>
    <property type="match status" value="1"/>
</dbReference>
<keyword evidence="6 7" id="KW-0472">Membrane</keyword>
<accession>A0A3M8BYK5</accession>
<dbReference type="CDD" id="cd06261">
    <property type="entry name" value="TM_PBP2"/>
    <property type="match status" value="1"/>
</dbReference>
<evidence type="ECO:0000256" key="5">
    <source>
        <dbReference type="ARBA" id="ARBA00022989"/>
    </source>
</evidence>
<evidence type="ECO:0000256" key="2">
    <source>
        <dbReference type="ARBA" id="ARBA00022448"/>
    </source>
</evidence>
<evidence type="ECO:0000256" key="6">
    <source>
        <dbReference type="ARBA" id="ARBA00023136"/>
    </source>
</evidence>
<dbReference type="RefSeq" id="WP_122910808.1">
    <property type="nucleotide sequence ID" value="NZ_CBCSBE010000014.1"/>
</dbReference>
<dbReference type="Pfam" id="PF00528">
    <property type="entry name" value="BPD_transp_1"/>
    <property type="match status" value="1"/>
</dbReference>
<dbReference type="InterPro" id="IPR000515">
    <property type="entry name" value="MetI-like"/>
</dbReference>
<dbReference type="AlphaFoldDB" id="A0A3M8BYK5"/>
<feature type="transmembrane region" description="Helical" evidence="7">
    <location>
        <begin position="264"/>
        <end position="285"/>
    </location>
</feature>
<protein>
    <submittedName>
        <fullName evidence="9">ABC transporter permease subunit</fullName>
    </submittedName>
</protein>
<keyword evidence="5 7" id="KW-1133">Transmembrane helix</keyword>
<dbReference type="Gene3D" id="1.10.3720.10">
    <property type="entry name" value="MetI-like"/>
    <property type="match status" value="1"/>
</dbReference>
<organism evidence="9 10">
    <name type="scientific">Brevibacillus invocatus</name>
    <dbReference type="NCBI Taxonomy" id="173959"/>
    <lineage>
        <taxon>Bacteria</taxon>
        <taxon>Bacillati</taxon>
        <taxon>Bacillota</taxon>
        <taxon>Bacilli</taxon>
        <taxon>Bacillales</taxon>
        <taxon>Paenibacillaceae</taxon>
        <taxon>Brevibacillus</taxon>
    </lineage>
</organism>
<reference evidence="9 10" key="1">
    <citation type="submission" date="2018-10" db="EMBL/GenBank/DDBJ databases">
        <title>Phylogenomics of Brevibacillus.</title>
        <authorList>
            <person name="Dunlap C."/>
        </authorList>
    </citation>
    <scope>NUCLEOTIDE SEQUENCE [LARGE SCALE GENOMIC DNA]</scope>
    <source>
        <strain evidence="9 10">JCM 12215</strain>
    </source>
</reference>
<keyword evidence="4 7" id="KW-0812">Transmembrane</keyword>
<feature type="transmembrane region" description="Helical" evidence="7">
    <location>
        <begin position="35"/>
        <end position="56"/>
    </location>
</feature>
<dbReference type="Proteomes" id="UP000282028">
    <property type="component" value="Unassembled WGS sequence"/>
</dbReference>
<comment type="caution">
    <text evidence="9">The sequence shown here is derived from an EMBL/GenBank/DDBJ whole genome shotgun (WGS) entry which is preliminary data.</text>
</comment>
<dbReference type="Pfam" id="PF12911">
    <property type="entry name" value="OppC_N"/>
    <property type="match status" value="1"/>
</dbReference>
<feature type="domain" description="ABC transmembrane type-1" evidence="8">
    <location>
        <begin position="100"/>
        <end position="285"/>
    </location>
</feature>
<dbReference type="InterPro" id="IPR025966">
    <property type="entry name" value="OppC_N"/>
</dbReference>